<accession>A0ABM3IJY2</accession>
<proteinExistence type="inferred from homology"/>
<feature type="transmembrane region" description="Helical" evidence="11">
    <location>
        <begin position="110"/>
        <end position="130"/>
    </location>
</feature>
<keyword evidence="6" id="KW-0029">Amino-acid transport</keyword>
<comment type="subcellular location">
    <subcellularLocation>
        <location evidence="1">Endomembrane system</location>
        <topology evidence="1">Multi-pass membrane protein</topology>
    </subcellularLocation>
</comment>
<feature type="transmembrane region" description="Helical" evidence="11">
    <location>
        <begin position="184"/>
        <end position="209"/>
    </location>
</feature>
<evidence type="ECO:0000256" key="7">
    <source>
        <dbReference type="ARBA" id="ARBA00022989"/>
    </source>
</evidence>
<evidence type="ECO:0000256" key="10">
    <source>
        <dbReference type="ARBA" id="ARBA00045588"/>
    </source>
</evidence>
<evidence type="ECO:0000256" key="3">
    <source>
        <dbReference type="ARBA" id="ARBA00022448"/>
    </source>
</evidence>
<gene>
    <name evidence="14" type="primary">LOC132799222</name>
</gene>
<keyword evidence="4 11" id="KW-0812">Transmembrane</keyword>
<dbReference type="Pfam" id="PF01490">
    <property type="entry name" value="Aa_trans"/>
    <property type="match status" value="1"/>
</dbReference>
<evidence type="ECO:0000256" key="9">
    <source>
        <dbReference type="ARBA" id="ARBA00023294"/>
    </source>
</evidence>
<dbReference type="Proteomes" id="UP001652623">
    <property type="component" value="Chromosome 1"/>
</dbReference>
<keyword evidence="3" id="KW-0813">Transport</keyword>
<evidence type="ECO:0000256" key="2">
    <source>
        <dbReference type="ARBA" id="ARBA00005590"/>
    </source>
</evidence>
<dbReference type="GeneID" id="132799222"/>
<keyword evidence="13" id="KW-1185">Reference proteome</keyword>
<comment type="similarity">
    <text evidence="2">Belongs to the amino acid/polyamine transporter 2 family. Amino acid/auxin permease (AAAP) (TC 2.A.18.1) subfamily.</text>
</comment>
<evidence type="ECO:0000256" key="6">
    <source>
        <dbReference type="ARBA" id="ARBA00022970"/>
    </source>
</evidence>
<feature type="transmembrane region" description="Helical" evidence="11">
    <location>
        <begin position="62"/>
        <end position="83"/>
    </location>
</feature>
<evidence type="ECO:0000256" key="5">
    <source>
        <dbReference type="ARBA" id="ARBA00022847"/>
    </source>
</evidence>
<dbReference type="InterPro" id="IPR013057">
    <property type="entry name" value="AA_transpt_TM"/>
</dbReference>
<keyword evidence="9" id="KW-0927">Auxin signaling pathway</keyword>
<feature type="transmembrane region" description="Helical" evidence="11">
    <location>
        <begin position="150"/>
        <end position="172"/>
    </location>
</feature>
<keyword evidence="7 11" id="KW-1133">Transmembrane helix</keyword>
<feature type="transmembrane region" description="Helical" evidence="11">
    <location>
        <begin position="374"/>
        <end position="394"/>
    </location>
</feature>
<feature type="domain" description="Amino acid transporter transmembrane" evidence="12">
    <location>
        <begin position="26"/>
        <end position="457"/>
    </location>
</feature>
<feature type="transmembrane region" description="Helical" evidence="11">
    <location>
        <begin position="29"/>
        <end position="50"/>
    </location>
</feature>
<evidence type="ECO:0000313" key="14">
    <source>
        <dbReference type="RefSeq" id="XP_048329957.1"/>
    </source>
</evidence>
<reference evidence="13" key="1">
    <citation type="submission" date="2025-05" db="UniProtKB">
        <authorList>
            <consortium name="RefSeq"/>
        </authorList>
    </citation>
    <scope>NUCLEOTIDE SEQUENCE [LARGE SCALE GENOMIC DNA]</scope>
</reference>
<sequence>MGRSEDADYQTPLVHTQVSESSLIRTGNVWTAVAHIITGVIGSGVLSLAWSMAQLGWIAGPLAMILFALVTLMSAFLLCNCYLTPDPEYGPHRNISYLEAVRNYLGEKNALVCSLFLQVGLFGIGIAYTVTSAISIRAILSSKCFHVEGILANCAYGDASYMLLFGVVQILLSQLPDMHNIKWLSVLAAIMSFTYSFIGLGLGIAKVIGDGYIKGSATGISASSTAEKVWSISQAIGDIAFAYPYSLILIEIQDTLKSPPSENQTMKKASTISIVATTILFLGCGCFGYAAFGDDTPGNLLTGFETYGPRWLIHLANACIVIHLVGAYQIFSQPLFGNVEKWFMKEFPHNRFTKDDYTVRLPLLPAFTLHPLRLCFRTTYVVLTTGIAIIFPYFNQILGVIGGMNFWPLTIYFPVEMYLTQMNIEAWTAKWLMLRIFSIVCFFVRVFALIGSFQGLITAKLS</sequence>
<comment type="function">
    <text evidence="10">Carrier protein involved in proton-driven auxin influx. Mediates the formation of auxin gradient from developing leaves (site of auxin biosynthesis) to tips by contributing to the loading of auxin in vascular tissues and facilitating acropetal (base to tip) auxin transport within inner tissues of the root apex, and basipetal (tip to base) auxin transport within outer tissues of the root apex. May be involved in lateral roots and nodules formation.</text>
</comment>
<dbReference type="RefSeq" id="XP_048329957.1">
    <property type="nucleotide sequence ID" value="XM_048474000.2"/>
</dbReference>
<evidence type="ECO:0000256" key="4">
    <source>
        <dbReference type="ARBA" id="ARBA00022692"/>
    </source>
</evidence>
<keyword evidence="8 11" id="KW-0472">Membrane</keyword>
<name>A0ABM3IJY2_ZIZJJ</name>
<dbReference type="PANTHER" id="PTHR48017">
    <property type="entry name" value="OS05G0424000 PROTEIN-RELATED"/>
    <property type="match status" value="1"/>
</dbReference>
<evidence type="ECO:0000256" key="11">
    <source>
        <dbReference type="SAM" id="Phobius"/>
    </source>
</evidence>
<evidence type="ECO:0000259" key="12">
    <source>
        <dbReference type="Pfam" id="PF01490"/>
    </source>
</evidence>
<protein>
    <submittedName>
        <fullName evidence="14">Probable amino acid permease 7</fullName>
    </submittedName>
</protein>
<feature type="transmembrane region" description="Helical" evidence="11">
    <location>
        <begin position="311"/>
        <end position="331"/>
    </location>
</feature>
<keyword evidence="5" id="KW-0769">Symport</keyword>
<feature type="transmembrane region" description="Helical" evidence="11">
    <location>
        <begin position="432"/>
        <end position="457"/>
    </location>
</feature>
<evidence type="ECO:0000256" key="1">
    <source>
        <dbReference type="ARBA" id="ARBA00004127"/>
    </source>
</evidence>
<reference evidence="14" key="2">
    <citation type="submission" date="2025-08" db="UniProtKB">
        <authorList>
            <consortium name="RefSeq"/>
        </authorList>
    </citation>
    <scope>IDENTIFICATION</scope>
    <source>
        <tissue evidence="14">Seedling</tissue>
    </source>
</reference>
<evidence type="ECO:0000256" key="8">
    <source>
        <dbReference type="ARBA" id="ARBA00023136"/>
    </source>
</evidence>
<organism evidence="13 14">
    <name type="scientific">Ziziphus jujuba</name>
    <name type="common">Chinese jujube</name>
    <name type="synonym">Ziziphus sativa</name>
    <dbReference type="NCBI Taxonomy" id="326968"/>
    <lineage>
        <taxon>Eukaryota</taxon>
        <taxon>Viridiplantae</taxon>
        <taxon>Streptophyta</taxon>
        <taxon>Embryophyta</taxon>
        <taxon>Tracheophyta</taxon>
        <taxon>Spermatophyta</taxon>
        <taxon>Magnoliopsida</taxon>
        <taxon>eudicotyledons</taxon>
        <taxon>Gunneridae</taxon>
        <taxon>Pentapetalae</taxon>
        <taxon>rosids</taxon>
        <taxon>fabids</taxon>
        <taxon>Rosales</taxon>
        <taxon>Rhamnaceae</taxon>
        <taxon>Paliureae</taxon>
        <taxon>Ziziphus</taxon>
    </lineage>
</organism>
<feature type="transmembrane region" description="Helical" evidence="11">
    <location>
        <begin position="271"/>
        <end position="291"/>
    </location>
</feature>
<evidence type="ECO:0000313" key="13">
    <source>
        <dbReference type="Proteomes" id="UP001652623"/>
    </source>
</evidence>